<dbReference type="EC" id="2.7.13.3" evidence="2"/>
<dbReference type="Pfam" id="PF01590">
    <property type="entry name" value="GAF"/>
    <property type="match status" value="1"/>
</dbReference>
<dbReference type="GO" id="GO:0009881">
    <property type="term" value="F:photoreceptor activity"/>
    <property type="evidence" value="ECO:0007669"/>
    <property type="project" value="UniProtKB-KW"/>
</dbReference>
<evidence type="ECO:0000256" key="2">
    <source>
        <dbReference type="ARBA" id="ARBA00012438"/>
    </source>
</evidence>
<dbReference type="GO" id="GO:0009584">
    <property type="term" value="P:detection of visible light"/>
    <property type="evidence" value="ECO:0007669"/>
    <property type="project" value="InterPro"/>
</dbReference>
<dbReference type="InterPro" id="IPR013515">
    <property type="entry name" value="Phytochrome_cen-reg"/>
</dbReference>
<dbReference type="SUPFAM" id="SSF55781">
    <property type="entry name" value="GAF domain-like"/>
    <property type="match status" value="2"/>
</dbReference>
<dbReference type="InterPro" id="IPR036890">
    <property type="entry name" value="HATPase_C_sf"/>
</dbReference>
<dbReference type="InterPro" id="IPR013654">
    <property type="entry name" value="PAS_2"/>
</dbReference>
<organism evidence="12 13">
    <name type="scientific">Croceibacterium atlanticum</name>
    <dbReference type="NCBI Taxonomy" id="1267766"/>
    <lineage>
        <taxon>Bacteria</taxon>
        <taxon>Pseudomonadati</taxon>
        <taxon>Pseudomonadota</taxon>
        <taxon>Alphaproteobacteria</taxon>
        <taxon>Sphingomonadales</taxon>
        <taxon>Erythrobacteraceae</taxon>
        <taxon>Croceibacterium</taxon>
    </lineage>
</organism>
<dbReference type="PROSITE" id="PS50110">
    <property type="entry name" value="RESPONSE_REGULATORY"/>
    <property type="match status" value="1"/>
</dbReference>
<evidence type="ECO:0000256" key="11">
    <source>
        <dbReference type="ARBA" id="ARBA00023170"/>
    </source>
</evidence>
<keyword evidence="11" id="KW-0675">Receptor</keyword>
<evidence type="ECO:0000256" key="7">
    <source>
        <dbReference type="ARBA" id="ARBA00022741"/>
    </source>
</evidence>
<dbReference type="Pfam" id="PF07536">
    <property type="entry name" value="HWE_HK"/>
    <property type="match status" value="1"/>
</dbReference>
<gene>
    <name evidence="12" type="primary">bphP</name>
    <name evidence="12" type="ORF">WYH_02834</name>
</gene>
<dbReference type="SUPFAM" id="SSF52172">
    <property type="entry name" value="CheY-like"/>
    <property type="match status" value="1"/>
</dbReference>
<name>A0A0F7KXA1_9SPHN</name>
<keyword evidence="3" id="KW-0600">Photoreceptor protein</keyword>
<dbReference type="InterPro" id="IPR035965">
    <property type="entry name" value="PAS-like_dom_sf"/>
</dbReference>
<dbReference type="InterPro" id="IPR029016">
    <property type="entry name" value="GAF-like_dom_sf"/>
</dbReference>
<evidence type="ECO:0000256" key="4">
    <source>
        <dbReference type="ARBA" id="ARBA00022553"/>
    </source>
</evidence>
<dbReference type="Pfam" id="PF08446">
    <property type="entry name" value="PAS_2"/>
    <property type="match status" value="1"/>
</dbReference>
<keyword evidence="9" id="KW-0067">ATP-binding</keyword>
<protein>
    <recommendedName>
        <fullName evidence="2">histidine kinase</fullName>
        <ecNumber evidence="2">2.7.13.3</ecNumber>
    </recommendedName>
</protein>
<evidence type="ECO:0000313" key="12">
    <source>
        <dbReference type="EMBL" id="AKH43862.1"/>
    </source>
</evidence>
<dbReference type="OrthoDB" id="136506at2"/>
<accession>A0A0F7KXA1</accession>
<dbReference type="Gene3D" id="3.30.450.20">
    <property type="entry name" value="PAS domain"/>
    <property type="match status" value="1"/>
</dbReference>
<evidence type="ECO:0000256" key="1">
    <source>
        <dbReference type="ARBA" id="ARBA00000085"/>
    </source>
</evidence>
<dbReference type="GO" id="GO:0005524">
    <property type="term" value="F:ATP binding"/>
    <property type="evidence" value="ECO:0007669"/>
    <property type="project" value="UniProtKB-KW"/>
</dbReference>
<evidence type="ECO:0000256" key="5">
    <source>
        <dbReference type="ARBA" id="ARBA00022606"/>
    </source>
</evidence>
<dbReference type="InterPro" id="IPR001789">
    <property type="entry name" value="Sig_transdc_resp-reg_receiver"/>
</dbReference>
<dbReference type="STRING" id="1267766.WYH_02834"/>
<dbReference type="Gene3D" id="3.30.450.270">
    <property type="match status" value="1"/>
</dbReference>
<keyword evidence="13" id="KW-1185">Reference proteome</keyword>
<dbReference type="InterPro" id="IPR011102">
    <property type="entry name" value="Sig_transdc_His_kinase_HWE"/>
</dbReference>
<evidence type="ECO:0000256" key="9">
    <source>
        <dbReference type="ARBA" id="ARBA00022840"/>
    </source>
</evidence>
<proteinExistence type="predicted"/>
<keyword evidence="10" id="KW-0157">Chromophore</keyword>
<dbReference type="SUPFAM" id="SSF55785">
    <property type="entry name" value="PYP-like sensor domain (PAS domain)"/>
    <property type="match status" value="1"/>
</dbReference>
<dbReference type="InterPro" id="IPR011006">
    <property type="entry name" value="CheY-like_superfamily"/>
</dbReference>
<keyword evidence="8" id="KW-0418">Kinase</keyword>
<keyword evidence="7" id="KW-0547">Nucleotide-binding</keyword>
<dbReference type="Proteomes" id="UP000034392">
    <property type="component" value="Chromosome"/>
</dbReference>
<dbReference type="InterPro" id="IPR043150">
    <property type="entry name" value="Phytochrome_PHY_sf"/>
</dbReference>
<dbReference type="PIRSF" id="PIRSF036397">
    <property type="entry name" value="Bactrphtchrm_rec"/>
    <property type="match status" value="1"/>
</dbReference>
<keyword evidence="6 12" id="KW-0808">Transferase</keyword>
<dbReference type="GO" id="GO:0006355">
    <property type="term" value="P:regulation of DNA-templated transcription"/>
    <property type="evidence" value="ECO:0007669"/>
    <property type="project" value="InterPro"/>
</dbReference>
<dbReference type="InterPro" id="IPR009219">
    <property type="entry name" value="Bactrphtchr_CheY"/>
</dbReference>
<dbReference type="PANTHER" id="PTHR41523">
    <property type="entry name" value="TWO-COMPONENT SYSTEM SENSOR PROTEIN"/>
    <property type="match status" value="1"/>
</dbReference>
<dbReference type="InterPro" id="IPR003018">
    <property type="entry name" value="GAF"/>
</dbReference>
<dbReference type="Gene3D" id="3.30.450.40">
    <property type="match status" value="1"/>
</dbReference>
<evidence type="ECO:0000313" key="13">
    <source>
        <dbReference type="Proteomes" id="UP000034392"/>
    </source>
</evidence>
<dbReference type="SMART" id="SM00911">
    <property type="entry name" value="HWE_HK"/>
    <property type="match status" value="1"/>
</dbReference>
<evidence type="ECO:0000256" key="6">
    <source>
        <dbReference type="ARBA" id="ARBA00022679"/>
    </source>
</evidence>
<keyword evidence="5" id="KW-0716">Sensory transduction</keyword>
<dbReference type="GO" id="GO:0000160">
    <property type="term" value="P:phosphorelay signal transduction system"/>
    <property type="evidence" value="ECO:0007669"/>
    <property type="project" value="InterPro"/>
</dbReference>
<dbReference type="Pfam" id="PF00072">
    <property type="entry name" value="Response_reg"/>
    <property type="match status" value="1"/>
</dbReference>
<comment type="catalytic activity">
    <reaction evidence="1">
        <text>ATP + protein L-histidine = ADP + protein N-phospho-L-histidine.</text>
        <dbReference type="EC" id="2.7.13.3"/>
    </reaction>
</comment>
<dbReference type="RefSeq" id="WP_046904313.1">
    <property type="nucleotide sequence ID" value="NZ_CP011452.2"/>
</dbReference>
<dbReference type="SMART" id="SM00065">
    <property type="entry name" value="GAF"/>
    <property type="match status" value="1"/>
</dbReference>
<evidence type="ECO:0000256" key="3">
    <source>
        <dbReference type="ARBA" id="ARBA00022543"/>
    </source>
</evidence>
<dbReference type="Gene3D" id="3.40.50.2300">
    <property type="match status" value="1"/>
</dbReference>
<reference evidence="12" key="1">
    <citation type="submission" date="2015-05" db="EMBL/GenBank/DDBJ databases">
        <title>The complete genome of Altererythrobacter atlanticus strain 26DY36.</title>
        <authorList>
            <person name="Wu Y.-H."/>
            <person name="Cheng H."/>
            <person name="Wu X.-W."/>
        </authorList>
    </citation>
    <scope>NUCLEOTIDE SEQUENCE [LARGE SCALE GENOMIC DNA]</scope>
    <source>
        <strain evidence="12">26DY36</strain>
    </source>
</reference>
<evidence type="ECO:0000256" key="8">
    <source>
        <dbReference type="ARBA" id="ARBA00022777"/>
    </source>
</evidence>
<dbReference type="Gene3D" id="3.30.565.10">
    <property type="entry name" value="Histidine kinase-like ATPase, C-terminal domain"/>
    <property type="match status" value="1"/>
</dbReference>
<dbReference type="EMBL" id="CP011452">
    <property type="protein sequence ID" value="AKH43862.1"/>
    <property type="molecule type" value="Genomic_DNA"/>
</dbReference>
<dbReference type="PROSITE" id="PS50046">
    <property type="entry name" value="PHYTOCHROME_2"/>
    <property type="match status" value="1"/>
</dbReference>
<dbReference type="GO" id="GO:0004673">
    <property type="term" value="F:protein histidine kinase activity"/>
    <property type="evidence" value="ECO:0007669"/>
    <property type="project" value="UniProtKB-EC"/>
</dbReference>
<dbReference type="InterPro" id="IPR016132">
    <property type="entry name" value="Phyto_chromo_attachment"/>
</dbReference>
<dbReference type="KEGG" id="aay:WYH_02834"/>
<dbReference type="PATRIC" id="fig|1267766.3.peg.2871"/>
<dbReference type="PRINTS" id="PR01033">
    <property type="entry name" value="PHYTOCHROME"/>
</dbReference>
<dbReference type="InterPro" id="IPR001294">
    <property type="entry name" value="Phytochrome"/>
</dbReference>
<sequence>MKKTQDETVTLTNCDREPIHQLGKIQDFGALLALDENWLVQHCSANAGELLQLEQAPQPGTPLARIFTDKAIALLQSRLENHLEDAEVQRMFGVDLLGADQHFDLAMHRSGPLTIIEVEPTDADSLQQHTSAIRPIMDRLKKARGIEELCRQAAQEMKALLGFDRVMVYRFHADESGEVVAEEREPHLERFLNLRYPKTDIPQQARRLYVRNLFRIISDVNGRQIPIEPPTRKGGEPIDLSLSTLRAVSPIHIEYLQNMGVRASLSISVVIDGKLWGLFACHHYSPRVLPYSLRTVAELFAQLFALQLELEQANAGRHLRERGRELHDRLMSRMAGGISLVENLATIDGIMREVISHDGSSVIIDGEYETRGEAPNEAEFRALLPQLNEMSTGQIICSDTIADLLPKAAAFADCAAGALIVPVSRRPRDYVILWRRELPQVVTWGGNPEKPVEYGPNGSRLTPRKSFEAWQESVRGRSAPWTPEELAIAENLRVTLLEVILRITDDAIRERSRAQQQQDLLIAELNHRVRNILTLIRSLVSQSRPEASDIEGFAELVSGRIRALAMAHDNITREQWAPASLHSLIEAEAEAYLSGKTDRVIVKGADVLVTPEAYTVLALVLHEMMTNSVKYGCLCDRSGRLEIEAKVDDSGELVISWRERGGPPVKAPTRQGFGSTIITRSIPFELHGEADIRYKLKGVEADFIIPGRFVRDVPEARGKDPAEIFAERKLGSANHAAKGARDNVLLVEDSIIIALDAEDILKGLGVRKVTVASSVEQAMAAIDKDPPDLALLDFNLGEESSEPVAERLAKAGIPFWFVTGYGDAVEILSDSKANGVMMKPYTSEDLKSLLEKAEAESGG</sequence>
<evidence type="ECO:0000256" key="10">
    <source>
        <dbReference type="ARBA" id="ARBA00022991"/>
    </source>
</evidence>
<dbReference type="PANTHER" id="PTHR41523:SF7">
    <property type="entry name" value="HISTIDINE KINASE"/>
    <property type="match status" value="1"/>
</dbReference>
<keyword evidence="4" id="KW-0597">Phosphoprotein</keyword>
<dbReference type="Pfam" id="PF00360">
    <property type="entry name" value="PHY"/>
    <property type="match status" value="1"/>
</dbReference>
<dbReference type="SMART" id="SM00448">
    <property type="entry name" value="REC"/>
    <property type="match status" value="1"/>
</dbReference>
<dbReference type="AlphaFoldDB" id="A0A0F7KXA1"/>